<dbReference type="PIRSF" id="PIRSF000124">
    <property type="entry name" value="UDPglc_GDPman_dh"/>
    <property type="match status" value="1"/>
</dbReference>
<dbReference type="InterPro" id="IPR036291">
    <property type="entry name" value="NAD(P)-bd_dom_sf"/>
</dbReference>
<proteinExistence type="inferred from homology"/>
<sequence length="447" mass="48585">MKIAVVGTGYVGLVTGTCFAEVGIDVTCIDIDEKKIANLHKGILPIYEPGLEEMVSRNVEKGRLHFSTNLGEAIRGCDVAFIAVGTPPGEDGSADLKYVLAVARGIGENMTDYSVIVTKSTVPVGTAAKVRAELEKALEKRGAAIEFDVASNPEFLKEGAAIDDFLKPDRIVVGVASERAEKVMRKLYKPFLLNGHPIIFMDIPSAEMTKYAANSMLATKISFMNDVANLCEIMGADVNMVRRGIGSDARIGTKFIYPGIGYGGSCFPKDVKALIKTAAENGYDMQVLRAVESVNENQKSVLFDKVSRHFGGELRGLKIAVWGLSFKPKTDDMREAPSLVIIEKLLAAGCTVTAYDPVAMEEAKHSLGDSITYAKDEFATLIDADALLVVTEWPDFRAPNFEVVGRLMKQKVIFDGRNIYEAKELKALGFAYHCIGIKTDHKEPALS</sequence>
<evidence type="ECO:0000256" key="4">
    <source>
        <dbReference type="ARBA" id="ARBA00015132"/>
    </source>
</evidence>
<evidence type="ECO:0000313" key="10">
    <source>
        <dbReference type="EMBL" id="GAA4354562.1"/>
    </source>
</evidence>
<comment type="catalytic activity">
    <reaction evidence="7 8">
        <text>UDP-alpha-D-glucose + 2 NAD(+) + H2O = UDP-alpha-D-glucuronate + 2 NADH + 3 H(+)</text>
        <dbReference type="Rhea" id="RHEA:23596"/>
        <dbReference type="ChEBI" id="CHEBI:15377"/>
        <dbReference type="ChEBI" id="CHEBI:15378"/>
        <dbReference type="ChEBI" id="CHEBI:57540"/>
        <dbReference type="ChEBI" id="CHEBI:57945"/>
        <dbReference type="ChEBI" id="CHEBI:58052"/>
        <dbReference type="ChEBI" id="CHEBI:58885"/>
        <dbReference type="EC" id="1.1.1.22"/>
    </reaction>
</comment>
<dbReference type="NCBIfam" id="TIGR03026">
    <property type="entry name" value="NDP-sugDHase"/>
    <property type="match status" value="1"/>
</dbReference>
<dbReference type="PANTHER" id="PTHR43750">
    <property type="entry name" value="UDP-GLUCOSE 6-DEHYDROGENASE TUAD"/>
    <property type="match status" value="1"/>
</dbReference>
<evidence type="ECO:0000259" key="9">
    <source>
        <dbReference type="SMART" id="SM00984"/>
    </source>
</evidence>
<dbReference type="InterPro" id="IPR001732">
    <property type="entry name" value="UDP-Glc/GDP-Man_DH_N"/>
</dbReference>
<gene>
    <name evidence="10" type="ORF">GCM10023185_16530</name>
</gene>
<evidence type="ECO:0000256" key="7">
    <source>
        <dbReference type="ARBA" id="ARBA00047473"/>
    </source>
</evidence>
<dbReference type="EC" id="1.1.1.22" evidence="3 8"/>
<evidence type="ECO:0000313" key="11">
    <source>
        <dbReference type="Proteomes" id="UP001501153"/>
    </source>
</evidence>
<dbReference type="RefSeq" id="WP_345235554.1">
    <property type="nucleotide sequence ID" value="NZ_BAABGZ010000016.1"/>
</dbReference>
<dbReference type="InterPro" id="IPR036220">
    <property type="entry name" value="UDP-Glc/GDP-Man_DH_C_sf"/>
</dbReference>
<dbReference type="PIRSF" id="PIRSF500134">
    <property type="entry name" value="UDPglc_DH_bac"/>
    <property type="match status" value="1"/>
</dbReference>
<dbReference type="InterPro" id="IPR017476">
    <property type="entry name" value="UDP-Glc/GDP-Man"/>
</dbReference>
<organism evidence="10 11">
    <name type="scientific">Hymenobacter saemangeumensis</name>
    <dbReference type="NCBI Taxonomy" id="1084522"/>
    <lineage>
        <taxon>Bacteria</taxon>
        <taxon>Pseudomonadati</taxon>
        <taxon>Bacteroidota</taxon>
        <taxon>Cytophagia</taxon>
        <taxon>Cytophagales</taxon>
        <taxon>Hymenobacteraceae</taxon>
        <taxon>Hymenobacter</taxon>
    </lineage>
</organism>
<dbReference type="InterPro" id="IPR014026">
    <property type="entry name" value="UDP-Glc/GDP-Man_DH_dimer"/>
</dbReference>
<comment type="similarity">
    <text evidence="2 8">Belongs to the UDP-glucose/GDP-mannose dehydrogenase family.</text>
</comment>
<dbReference type="EMBL" id="BAABGZ010000016">
    <property type="protein sequence ID" value="GAA4354562.1"/>
    <property type="molecule type" value="Genomic_DNA"/>
</dbReference>
<evidence type="ECO:0000256" key="8">
    <source>
        <dbReference type="PIRNR" id="PIRNR000124"/>
    </source>
</evidence>
<keyword evidence="6 8" id="KW-0520">NAD</keyword>
<dbReference type="SUPFAM" id="SSF48179">
    <property type="entry name" value="6-phosphogluconate dehydrogenase C-terminal domain-like"/>
    <property type="match status" value="1"/>
</dbReference>
<comment type="caution">
    <text evidence="10">The sequence shown here is derived from an EMBL/GenBank/DDBJ whole genome shotgun (WGS) entry which is preliminary data.</text>
</comment>
<evidence type="ECO:0000256" key="3">
    <source>
        <dbReference type="ARBA" id="ARBA00012954"/>
    </source>
</evidence>
<name>A0ABP8IA06_9BACT</name>
<dbReference type="InterPro" id="IPR008927">
    <property type="entry name" value="6-PGluconate_DH-like_C_sf"/>
</dbReference>
<dbReference type="Gene3D" id="1.20.5.100">
    <property type="entry name" value="Cytochrome c1, transmembrane anchor, C-terminal"/>
    <property type="match status" value="1"/>
</dbReference>
<keyword evidence="5 8" id="KW-0560">Oxidoreductase</keyword>
<keyword evidence="11" id="KW-1185">Reference proteome</keyword>
<dbReference type="PANTHER" id="PTHR43750:SF3">
    <property type="entry name" value="UDP-GLUCOSE 6-DEHYDROGENASE TUAD"/>
    <property type="match status" value="1"/>
</dbReference>
<evidence type="ECO:0000256" key="1">
    <source>
        <dbReference type="ARBA" id="ARBA00004701"/>
    </source>
</evidence>
<dbReference type="SUPFAM" id="SSF52413">
    <property type="entry name" value="UDP-glucose/GDP-mannose dehydrogenase C-terminal domain"/>
    <property type="match status" value="1"/>
</dbReference>
<evidence type="ECO:0000256" key="2">
    <source>
        <dbReference type="ARBA" id="ARBA00006601"/>
    </source>
</evidence>
<evidence type="ECO:0000256" key="6">
    <source>
        <dbReference type="ARBA" id="ARBA00023027"/>
    </source>
</evidence>
<dbReference type="Gene3D" id="3.40.50.720">
    <property type="entry name" value="NAD(P)-binding Rossmann-like Domain"/>
    <property type="match status" value="2"/>
</dbReference>
<dbReference type="Pfam" id="PF00984">
    <property type="entry name" value="UDPG_MGDP_dh"/>
    <property type="match status" value="1"/>
</dbReference>
<evidence type="ECO:0000256" key="5">
    <source>
        <dbReference type="ARBA" id="ARBA00023002"/>
    </source>
</evidence>
<accession>A0ABP8IA06</accession>
<comment type="pathway">
    <text evidence="1">Nucleotide-sugar biosynthesis; UDP-alpha-D-glucuronate biosynthesis; UDP-alpha-D-glucuronate from UDP-alpha-D-glucose: step 1/1.</text>
</comment>
<protein>
    <recommendedName>
        <fullName evidence="4 8">UDP-glucose 6-dehydrogenase</fullName>
        <ecNumber evidence="3 8">1.1.1.22</ecNumber>
    </recommendedName>
</protein>
<dbReference type="Pfam" id="PF03721">
    <property type="entry name" value="UDPG_MGDP_dh_N"/>
    <property type="match status" value="1"/>
</dbReference>
<dbReference type="InterPro" id="IPR028357">
    <property type="entry name" value="UDPglc_DH_bac"/>
</dbReference>
<dbReference type="Pfam" id="PF03720">
    <property type="entry name" value="UDPG_MGDP_dh_C"/>
    <property type="match status" value="1"/>
</dbReference>
<reference evidence="11" key="1">
    <citation type="journal article" date="2019" name="Int. J. Syst. Evol. Microbiol.">
        <title>The Global Catalogue of Microorganisms (GCM) 10K type strain sequencing project: providing services to taxonomists for standard genome sequencing and annotation.</title>
        <authorList>
            <consortium name="The Broad Institute Genomics Platform"/>
            <consortium name="The Broad Institute Genome Sequencing Center for Infectious Disease"/>
            <person name="Wu L."/>
            <person name="Ma J."/>
        </authorList>
    </citation>
    <scope>NUCLEOTIDE SEQUENCE [LARGE SCALE GENOMIC DNA]</scope>
    <source>
        <strain evidence="11">JCM 17923</strain>
    </source>
</reference>
<dbReference type="SMART" id="SM00984">
    <property type="entry name" value="UDPG_MGDP_dh_C"/>
    <property type="match status" value="1"/>
</dbReference>
<dbReference type="SUPFAM" id="SSF51735">
    <property type="entry name" value="NAD(P)-binding Rossmann-fold domains"/>
    <property type="match status" value="1"/>
</dbReference>
<dbReference type="Proteomes" id="UP001501153">
    <property type="component" value="Unassembled WGS sequence"/>
</dbReference>
<dbReference type="InterPro" id="IPR014027">
    <property type="entry name" value="UDP-Glc/GDP-Man_DH_C"/>
</dbReference>
<feature type="domain" description="UDP-glucose/GDP-mannose dehydrogenase C-terminal" evidence="9">
    <location>
        <begin position="320"/>
        <end position="422"/>
    </location>
</feature>